<dbReference type="InterPro" id="IPR036312">
    <property type="entry name" value="Bifun_inhib/LTP/seed_sf"/>
</dbReference>
<comment type="caution">
    <text evidence="10">The sequence shown here is derived from an EMBL/GenBank/DDBJ whole genome shotgun (WGS) entry which is preliminary data.</text>
</comment>
<evidence type="ECO:0000259" key="9">
    <source>
        <dbReference type="SMART" id="SM00499"/>
    </source>
</evidence>
<dbReference type="Proteomes" id="UP001140206">
    <property type="component" value="Chromosome 2"/>
</dbReference>
<dbReference type="FunFam" id="1.10.110.10:FF:000001">
    <property type="entry name" value="Bifunctional inhibitor/lipid-transfer protein/seed storage 2S albumin superfamily protein"/>
    <property type="match status" value="1"/>
</dbReference>
<dbReference type="SUPFAM" id="SSF47699">
    <property type="entry name" value="Bifunctional inhibitor/lipid-transfer protein/seed storage 2S albumin"/>
    <property type="match status" value="1"/>
</dbReference>
<evidence type="ECO:0000313" key="11">
    <source>
        <dbReference type="EMBL" id="KAJ4796066.1"/>
    </source>
</evidence>
<keyword evidence="4 8" id="KW-0732">Signal</keyword>
<dbReference type="PANTHER" id="PTHR33044">
    <property type="entry name" value="BIFUNCTIONAL INHIBITOR/LIPID-TRANSFER PROTEIN/SEED STORAGE 2S ALBUMIN SUPERFAMILY PROTEIN-RELATED"/>
    <property type="match status" value="1"/>
</dbReference>
<evidence type="ECO:0000256" key="8">
    <source>
        <dbReference type="SAM" id="SignalP"/>
    </source>
</evidence>
<dbReference type="SMART" id="SM00499">
    <property type="entry name" value="AAI"/>
    <property type="match status" value="1"/>
</dbReference>
<comment type="similarity">
    <text evidence="2">Belongs to the plant LTP family.</text>
</comment>
<feature type="chain" id="PRO_5044716095" evidence="8">
    <location>
        <begin position="29"/>
        <end position="191"/>
    </location>
</feature>
<dbReference type="Gene3D" id="1.10.110.10">
    <property type="entry name" value="Plant lipid-transfer and hydrophobic proteins"/>
    <property type="match status" value="1"/>
</dbReference>
<evidence type="ECO:0000256" key="5">
    <source>
        <dbReference type="ARBA" id="ARBA00023157"/>
    </source>
</evidence>
<comment type="subcellular location">
    <subcellularLocation>
        <location evidence="1">Cell membrane</location>
        <topology evidence="1">Lipid-anchor</topology>
        <topology evidence="1">GPI-anchor</topology>
    </subcellularLocation>
</comment>
<dbReference type="Pfam" id="PF14368">
    <property type="entry name" value="LTP_2"/>
    <property type="match status" value="1"/>
</dbReference>
<dbReference type="Proteomes" id="UP001140206">
    <property type="component" value="Chromosome 5"/>
</dbReference>
<proteinExistence type="inferred from homology"/>
<dbReference type="InterPro" id="IPR016140">
    <property type="entry name" value="Bifunc_inhib/LTP/seed_store"/>
</dbReference>
<protein>
    <submittedName>
        <fullName evidence="10">Bifunctional inhibitor/lipid-transfer protein/seed storage 2S albumin superfamily protein</fullName>
    </submittedName>
</protein>
<dbReference type="GO" id="GO:0005886">
    <property type="term" value="C:plasma membrane"/>
    <property type="evidence" value="ECO:0007669"/>
    <property type="project" value="UniProtKB-SubCell"/>
</dbReference>
<evidence type="ECO:0000256" key="2">
    <source>
        <dbReference type="ARBA" id="ARBA00009748"/>
    </source>
</evidence>
<evidence type="ECO:0000256" key="3">
    <source>
        <dbReference type="ARBA" id="ARBA00022622"/>
    </source>
</evidence>
<dbReference type="EMBL" id="JAMFTS010000005">
    <property type="protein sequence ID" value="KAJ4750990.1"/>
    <property type="molecule type" value="Genomic_DNA"/>
</dbReference>
<keyword evidence="3" id="KW-0472">Membrane</keyword>
<organism evidence="10 12">
    <name type="scientific">Rhynchospora pubera</name>
    <dbReference type="NCBI Taxonomy" id="906938"/>
    <lineage>
        <taxon>Eukaryota</taxon>
        <taxon>Viridiplantae</taxon>
        <taxon>Streptophyta</taxon>
        <taxon>Embryophyta</taxon>
        <taxon>Tracheophyta</taxon>
        <taxon>Spermatophyta</taxon>
        <taxon>Magnoliopsida</taxon>
        <taxon>Liliopsida</taxon>
        <taxon>Poales</taxon>
        <taxon>Cyperaceae</taxon>
        <taxon>Cyperoideae</taxon>
        <taxon>Rhynchosporeae</taxon>
        <taxon>Rhynchospora</taxon>
    </lineage>
</organism>
<sequence length="191" mass="19481">MSHLQKFQSTLFLIVMSLTLMLTYVANAQTMPPSPESSVSSECVTALFNLTDCLTYVETGSNATKPDKPCCPELAGLIDSNPICLCYLLAGAAESYGISVDNERALALPKVCHVSTPPVSTCAVLGVPVSVGLAPAEAPGPSTGGPLLPGSMAPSSTGSVDNGAIGVDSVNLIVSIALSFFLATIAISGNF</sequence>
<name>A0AAV8C7E8_9POAL</name>
<dbReference type="AlphaFoldDB" id="A0AAV8C7E8"/>
<feature type="domain" description="Bifunctional inhibitor/plant lipid transfer protein/seed storage helical" evidence="9">
    <location>
        <begin position="43"/>
        <end position="122"/>
    </location>
</feature>
<evidence type="ECO:0000256" key="6">
    <source>
        <dbReference type="ARBA" id="ARBA00023180"/>
    </source>
</evidence>
<dbReference type="EMBL" id="JAMFTS010000002">
    <property type="protein sequence ID" value="KAJ4796066.1"/>
    <property type="molecule type" value="Genomic_DNA"/>
</dbReference>
<keyword evidence="5" id="KW-1015">Disulfide bond</keyword>
<dbReference type="CDD" id="cd00010">
    <property type="entry name" value="AAI_LTSS"/>
    <property type="match status" value="1"/>
</dbReference>
<evidence type="ECO:0000313" key="12">
    <source>
        <dbReference type="Proteomes" id="UP001140206"/>
    </source>
</evidence>
<keyword evidence="12" id="KW-1185">Reference proteome</keyword>
<dbReference type="GO" id="GO:0098552">
    <property type="term" value="C:side of membrane"/>
    <property type="evidence" value="ECO:0007669"/>
    <property type="project" value="UniProtKB-KW"/>
</dbReference>
<dbReference type="InterPro" id="IPR043325">
    <property type="entry name" value="LTSS"/>
</dbReference>
<gene>
    <name evidence="11" type="ORF">LUZ62_047312</name>
    <name evidence="10" type="ORF">LUZ62_085395</name>
</gene>
<feature type="signal peptide" evidence="8">
    <location>
        <begin position="1"/>
        <end position="28"/>
    </location>
</feature>
<evidence type="ECO:0000313" key="10">
    <source>
        <dbReference type="EMBL" id="KAJ4750990.1"/>
    </source>
</evidence>
<evidence type="ECO:0000256" key="4">
    <source>
        <dbReference type="ARBA" id="ARBA00022729"/>
    </source>
</evidence>
<keyword evidence="3" id="KW-0336">GPI-anchor</keyword>
<evidence type="ECO:0000256" key="1">
    <source>
        <dbReference type="ARBA" id="ARBA00004609"/>
    </source>
</evidence>
<reference evidence="10" key="1">
    <citation type="submission" date="2022-08" db="EMBL/GenBank/DDBJ databases">
        <authorList>
            <person name="Marques A."/>
        </authorList>
    </citation>
    <scope>NUCLEOTIDE SEQUENCE</scope>
    <source>
        <strain evidence="10">RhyPub2mFocal</strain>
        <tissue evidence="10">Leaves</tissue>
    </source>
</reference>
<keyword evidence="6" id="KW-0325">Glycoprotein</keyword>
<evidence type="ECO:0000256" key="7">
    <source>
        <dbReference type="ARBA" id="ARBA00023288"/>
    </source>
</evidence>
<accession>A0AAV8C7E8</accession>
<keyword evidence="7" id="KW-0449">Lipoprotein</keyword>